<feature type="transmembrane region" description="Helical" evidence="1">
    <location>
        <begin position="182"/>
        <end position="210"/>
    </location>
</feature>
<evidence type="ECO:0000313" key="2">
    <source>
        <dbReference type="EMBL" id="KAL3501465.1"/>
    </source>
</evidence>
<feature type="transmembrane region" description="Helical" evidence="1">
    <location>
        <begin position="90"/>
        <end position="112"/>
    </location>
</feature>
<feature type="transmembrane region" description="Helical" evidence="1">
    <location>
        <begin position="231"/>
        <end position="249"/>
    </location>
</feature>
<keyword evidence="1" id="KW-0812">Transmembrane</keyword>
<proteinExistence type="predicted"/>
<sequence length="336" mass="37427">MSTTATAYYSQSLNLWGVLSESKRIINAHSRHFLALSVTFLLPLSFSLIIYPTLQSTFFPSNSITTQQSLFISLPYTSPHPNKSHFLLPLLYTVFVLLLFVFAVATISYSTFHGFYGRPVKLFSSFKSTLYSFLPLVSTLLVSQIIVVLILTLLALLAALIYKSLQLLGLEVSFESKYFLGFSIFVGIMIGLGLIWLQVNWTLGGVIVVVESKWGYEPLQRSAYLLRGMKGVALSMLLFYGLVIGFLVWGCSTSVANAGQASGWWSWAFVLQIVVCSGFITLLMLHNVAANVVLYMYCKALQGELAFEIAEEFACEYVSLPFDYEKVPHVVSVVQV</sequence>
<gene>
    <name evidence="2" type="ORF">ACH5RR_035914</name>
</gene>
<dbReference type="PANTHER" id="PTHR33133:SF7">
    <property type="entry name" value="F26K24.10 PROTEIN-RELATED"/>
    <property type="match status" value="1"/>
</dbReference>
<protein>
    <recommendedName>
        <fullName evidence="4">Transmembrane protein</fullName>
    </recommendedName>
</protein>
<feature type="transmembrane region" description="Helical" evidence="1">
    <location>
        <begin position="33"/>
        <end position="54"/>
    </location>
</feature>
<feature type="transmembrane region" description="Helical" evidence="1">
    <location>
        <begin position="264"/>
        <end position="285"/>
    </location>
</feature>
<keyword evidence="1" id="KW-0472">Membrane</keyword>
<dbReference type="Proteomes" id="UP001630127">
    <property type="component" value="Unassembled WGS sequence"/>
</dbReference>
<evidence type="ECO:0000256" key="1">
    <source>
        <dbReference type="SAM" id="Phobius"/>
    </source>
</evidence>
<name>A0ABD2Y5K5_9GENT</name>
<evidence type="ECO:0008006" key="4">
    <source>
        <dbReference type="Google" id="ProtNLM"/>
    </source>
</evidence>
<accession>A0ABD2Y5K5</accession>
<feature type="transmembrane region" description="Helical" evidence="1">
    <location>
        <begin position="133"/>
        <end position="162"/>
    </location>
</feature>
<keyword evidence="3" id="KW-1185">Reference proteome</keyword>
<dbReference type="EMBL" id="JBJUIK010000015">
    <property type="protein sequence ID" value="KAL3501465.1"/>
    <property type="molecule type" value="Genomic_DNA"/>
</dbReference>
<comment type="caution">
    <text evidence="2">The sequence shown here is derived from an EMBL/GenBank/DDBJ whole genome shotgun (WGS) entry which is preliminary data.</text>
</comment>
<keyword evidence="1" id="KW-1133">Transmembrane helix</keyword>
<dbReference type="PANTHER" id="PTHR33133">
    <property type="entry name" value="OS08G0107100 PROTEIN-RELATED"/>
    <property type="match status" value="1"/>
</dbReference>
<evidence type="ECO:0000313" key="3">
    <source>
        <dbReference type="Proteomes" id="UP001630127"/>
    </source>
</evidence>
<dbReference type="AlphaFoldDB" id="A0ABD2Y5K5"/>
<organism evidence="2 3">
    <name type="scientific">Cinchona calisaya</name>
    <dbReference type="NCBI Taxonomy" id="153742"/>
    <lineage>
        <taxon>Eukaryota</taxon>
        <taxon>Viridiplantae</taxon>
        <taxon>Streptophyta</taxon>
        <taxon>Embryophyta</taxon>
        <taxon>Tracheophyta</taxon>
        <taxon>Spermatophyta</taxon>
        <taxon>Magnoliopsida</taxon>
        <taxon>eudicotyledons</taxon>
        <taxon>Gunneridae</taxon>
        <taxon>Pentapetalae</taxon>
        <taxon>asterids</taxon>
        <taxon>lamiids</taxon>
        <taxon>Gentianales</taxon>
        <taxon>Rubiaceae</taxon>
        <taxon>Cinchonoideae</taxon>
        <taxon>Cinchoneae</taxon>
        <taxon>Cinchona</taxon>
    </lineage>
</organism>
<reference evidence="2 3" key="1">
    <citation type="submission" date="2024-11" db="EMBL/GenBank/DDBJ databases">
        <title>A near-complete genome assembly of Cinchona calisaya.</title>
        <authorList>
            <person name="Lian D.C."/>
            <person name="Zhao X.W."/>
            <person name="Wei L."/>
        </authorList>
    </citation>
    <scope>NUCLEOTIDE SEQUENCE [LARGE SCALE GENOMIC DNA]</scope>
    <source>
        <tissue evidence="2">Nenye</tissue>
    </source>
</reference>